<dbReference type="GO" id="GO:0005886">
    <property type="term" value="C:plasma membrane"/>
    <property type="evidence" value="ECO:0007669"/>
    <property type="project" value="UniProtKB-SubCell"/>
</dbReference>
<comment type="subcellular location">
    <subcellularLocation>
        <location evidence="1">Cell membrane</location>
        <topology evidence="1">Multi-pass membrane protein</topology>
    </subcellularLocation>
</comment>
<dbReference type="AlphaFoldDB" id="A0A193STJ8"/>
<evidence type="ECO:0000256" key="10">
    <source>
        <dbReference type="PROSITE-ProRule" id="PRU00284"/>
    </source>
</evidence>
<evidence type="ECO:0000256" key="6">
    <source>
        <dbReference type="ARBA" id="ARBA00022989"/>
    </source>
</evidence>
<dbReference type="PANTHER" id="PTHR32089:SF120">
    <property type="entry name" value="METHYL-ACCEPTING CHEMOTAXIS PROTEIN TLPQ"/>
    <property type="match status" value="1"/>
</dbReference>
<proteinExistence type="inferred from homology"/>
<dbReference type="Pfam" id="PF00672">
    <property type="entry name" value="HAMP"/>
    <property type="match status" value="1"/>
</dbReference>
<keyword evidence="2" id="KW-1003">Cell membrane</keyword>
<keyword evidence="11" id="KW-0175">Coiled coil</keyword>
<dbReference type="Pfam" id="PF00015">
    <property type="entry name" value="MCPsignal"/>
    <property type="match status" value="1"/>
</dbReference>
<dbReference type="Proteomes" id="UP000239025">
    <property type="component" value="Chromosome 1"/>
</dbReference>
<evidence type="ECO:0000256" key="3">
    <source>
        <dbReference type="ARBA" id="ARBA00022481"/>
    </source>
</evidence>
<protein>
    <submittedName>
        <fullName evidence="15">Chemotaxis protein</fullName>
    </submittedName>
</protein>
<dbReference type="SUPFAM" id="SSF58104">
    <property type="entry name" value="Methyl-accepting chemotaxis protein (MCP) signaling domain"/>
    <property type="match status" value="1"/>
</dbReference>
<comment type="similarity">
    <text evidence="9">Belongs to the methyl-accepting chemotaxis (MCP) protein family.</text>
</comment>
<evidence type="ECO:0000256" key="4">
    <source>
        <dbReference type="ARBA" id="ARBA00022500"/>
    </source>
</evidence>
<dbReference type="GO" id="GO:0006935">
    <property type="term" value="P:chemotaxis"/>
    <property type="evidence" value="ECO:0007669"/>
    <property type="project" value="UniProtKB-KW"/>
</dbReference>
<keyword evidence="3" id="KW-0488">Methylation</keyword>
<evidence type="ECO:0000259" key="14">
    <source>
        <dbReference type="PROSITE" id="PS50885"/>
    </source>
</evidence>
<evidence type="ECO:0000259" key="13">
    <source>
        <dbReference type="PROSITE" id="PS50111"/>
    </source>
</evidence>
<dbReference type="InterPro" id="IPR004090">
    <property type="entry name" value="Chemotax_Me-accpt_rcpt"/>
</dbReference>
<feature type="domain" description="Methyl-accepting transducer" evidence="13">
    <location>
        <begin position="274"/>
        <end position="510"/>
    </location>
</feature>
<dbReference type="FunFam" id="1.10.287.950:FF:000001">
    <property type="entry name" value="Methyl-accepting chemotaxis sensory transducer"/>
    <property type="match status" value="1"/>
</dbReference>
<dbReference type="InterPro" id="IPR024478">
    <property type="entry name" value="HlyB_4HB_MCP"/>
</dbReference>
<dbReference type="CDD" id="cd06225">
    <property type="entry name" value="HAMP"/>
    <property type="match status" value="1"/>
</dbReference>
<dbReference type="PRINTS" id="PR00260">
    <property type="entry name" value="CHEMTRNSDUCR"/>
</dbReference>
<keyword evidence="6 12" id="KW-1133">Transmembrane helix</keyword>
<dbReference type="GO" id="GO:0007165">
    <property type="term" value="P:signal transduction"/>
    <property type="evidence" value="ECO:0007669"/>
    <property type="project" value="UniProtKB-KW"/>
</dbReference>
<dbReference type="SMART" id="SM00304">
    <property type="entry name" value="HAMP"/>
    <property type="match status" value="2"/>
</dbReference>
<reference evidence="16" key="1">
    <citation type="submission" date="2017-11" db="EMBL/GenBank/DDBJ databases">
        <authorList>
            <person name="Blom J."/>
        </authorList>
    </citation>
    <scope>NUCLEOTIDE SEQUENCE [LARGE SCALE GENOMIC DNA]</scope>
</reference>
<dbReference type="GO" id="GO:0004888">
    <property type="term" value="F:transmembrane signaling receptor activity"/>
    <property type="evidence" value="ECO:0007669"/>
    <property type="project" value="InterPro"/>
</dbReference>
<dbReference type="InterPro" id="IPR003660">
    <property type="entry name" value="HAMP_dom"/>
</dbReference>
<dbReference type="PANTHER" id="PTHR32089">
    <property type="entry name" value="METHYL-ACCEPTING CHEMOTAXIS PROTEIN MCPB"/>
    <property type="match status" value="1"/>
</dbReference>
<dbReference type="CDD" id="cd11386">
    <property type="entry name" value="MCP_signal"/>
    <property type="match status" value="1"/>
</dbReference>
<dbReference type="EMBL" id="LT963395">
    <property type="protein sequence ID" value="SOS21874.1"/>
    <property type="molecule type" value="Genomic_DNA"/>
</dbReference>
<evidence type="ECO:0000256" key="8">
    <source>
        <dbReference type="ARBA" id="ARBA00023224"/>
    </source>
</evidence>
<dbReference type="PROSITE" id="PS50885">
    <property type="entry name" value="HAMP"/>
    <property type="match status" value="1"/>
</dbReference>
<evidence type="ECO:0000256" key="11">
    <source>
        <dbReference type="SAM" id="Coils"/>
    </source>
</evidence>
<dbReference type="RefSeq" id="WP_065350342.1">
    <property type="nucleotide sequence ID" value="NZ_LT222319.1"/>
</dbReference>
<evidence type="ECO:0000256" key="7">
    <source>
        <dbReference type="ARBA" id="ARBA00023136"/>
    </source>
</evidence>
<dbReference type="Pfam" id="PF12729">
    <property type="entry name" value="4HB_MCP_1"/>
    <property type="match status" value="1"/>
</dbReference>
<dbReference type="SUPFAM" id="SSF47170">
    <property type="entry name" value="Aspartate receptor, ligand-binding domain"/>
    <property type="match status" value="1"/>
</dbReference>
<feature type="domain" description="HAMP" evidence="14">
    <location>
        <begin position="217"/>
        <end position="269"/>
    </location>
</feature>
<keyword evidence="5 12" id="KW-0812">Transmembrane</keyword>
<keyword evidence="8 10" id="KW-0807">Transducer</keyword>
<evidence type="ECO:0000313" key="15">
    <source>
        <dbReference type="EMBL" id="SOS21874.1"/>
    </source>
</evidence>
<evidence type="ECO:0000256" key="5">
    <source>
        <dbReference type="ARBA" id="ARBA00022692"/>
    </source>
</evidence>
<feature type="transmembrane region" description="Helical" evidence="12">
    <location>
        <begin position="193"/>
        <end position="215"/>
    </location>
</feature>
<keyword evidence="7 12" id="KW-0472">Membrane</keyword>
<gene>
    <name evidence="15" type="ORF">PL963_03787</name>
</gene>
<evidence type="ECO:0000256" key="9">
    <source>
        <dbReference type="ARBA" id="ARBA00029447"/>
    </source>
</evidence>
<evidence type="ECO:0000256" key="12">
    <source>
        <dbReference type="SAM" id="Phobius"/>
    </source>
</evidence>
<dbReference type="Gene3D" id="1.10.287.950">
    <property type="entry name" value="Methyl-accepting chemotaxis protein"/>
    <property type="match status" value="1"/>
</dbReference>
<evidence type="ECO:0000256" key="2">
    <source>
        <dbReference type="ARBA" id="ARBA00022475"/>
    </source>
</evidence>
<feature type="coiled-coil region" evidence="11">
    <location>
        <begin position="264"/>
        <end position="291"/>
    </location>
</feature>
<accession>A0A193STJ8</accession>
<evidence type="ECO:0000256" key="1">
    <source>
        <dbReference type="ARBA" id="ARBA00004651"/>
    </source>
</evidence>
<organism evidence="15 16">
    <name type="scientific">Pseudomonas cerasi</name>
    <dbReference type="NCBI Taxonomy" id="1583341"/>
    <lineage>
        <taxon>Bacteria</taxon>
        <taxon>Pseudomonadati</taxon>
        <taxon>Pseudomonadota</taxon>
        <taxon>Gammaproteobacteria</taxon>
        <taxon>Pseudomonadales</taxon>
        <taxon>Pseudomonadaceae</taxon>
        <taxon>Pseudomonas</taxon>
    </lineage>
</organism>
<dbReference type="PROSITE" id="PS50111">
    <property type="entry name" value="CHEMOTAXIS_TRANSDUC_2"/>
    <property type="match status" value="1"/>
</dbReference>
<keyword evidence="4" id="KW-0145">Chemotaxis</keyword>
<evidence type="ECO:0000313" key="16">
    <source>
        <dbReference type="Proteomes" id="UP000239025"/>
    </source>
</evidence>
<dbReference type="InterPro" id="IPR035440">
    <property type="entry name" value="4HB_MCP_dom_sf"/>
</dbReference>
<keyword evidence="16" id="KW-1185">Reference proteome</keyword>
<dbReference type="InterPro" id="IPR004089">
    <property type="entry name" value="MCPsignal_dom"/>
</dbReference>
<name>A0A193STJ8_9PSED</name>
<dbReference type="SMART" id="SM00283">
    <property type="entry name" value="MA"/>
    <property type="match status" value="1"/>
</dbReference>
<sequence length="546" mass="58250">MSWLRSLKLKFKLLTAFGLCALITVVVAVLGQSGIAKLYGQLQDTVTNNLVSIQKTDAINANAIATNRDFFKAIVLTAENASADDINAVIQSYRDNQSEVQAAFKTYRATPLEADERAAGDDFERDWPAYIAAVDLGFAALKSGDIEQARRLAINSVTPAYLKVIAEIKIMIESNTRQALDVAKAGESTNNQVTWVLIVGCLIAMLCAGVLGMIVTRMITRPIYLSVEGADRVAKGDLTKAIEVRGTDETGQLLQSLSVMQINLKGTVQQIADASNQLASAAEELTAVTEDSTRGLVRQNDEIQQAATAVNEMTAAVEEVARNAASTSQISSQTAEDALKGQKQVQQAVTAINTVTEEITDSTQRVEALAGQIHDITKVLDVIRGIAEQTNLLALNAAIEAARAGEQGRGFAVVADEVRALAHRTQTSTGEIEAMISRVRGGADDAVQAMGKSQNLVRGTKLLATEAGLALERISKGVSQINEQNLVIASAAEEQAQVAREVDRNLVNIQDLSTQTAAGANQTSASSHELSQLAISFNTLVGQFRL</sequence>